<protein>
    <recommendedName>
        <fullName evidence="1">Tubulin--tyrosine ligase-like protein 12 SET-like domain-containing protein</fullName>
    </recommendedName>
</protein>
<accession>F6SYW5</accession>
<dbReference type="OMA" id="WTPDCKR"/>
<feature type="domain" description="Tubulin--tyrosine ligase-like protein 12 SET-like" evidence="1">
    <location>
        <begin position="134"/>
        <end position="291"/>
    </location>
</feature>
<dbReference type="InterPro" id="IPR004344">
    <property type="entry name" value="TTL/TTLL_fam"/>
</dbReference>
<evidence type="ECO:0000313" key="3">
    <source>
        <dbReference type="Proteomes" id="UP000008144"/>
    </source>
</evidence>
<dbReference type="PANTHER" id="PTHR46088">
    <property type="entry name" value="TUBULIN--TYROSINE LIGASE-LIKE PROTEIN 12"/>
    <property type="match status" value="1"/>
</dbReference>
<organism evidence="2 3">
    <name type="scientific">Ciona intestinalis</name>
    <name type="common">Transparent sea squirt</name>
    <name type="synonym">Ascidia intestinalis</name>
    <dbReference type="NCBI Taxonomy" id="7719"/>
    <lineage>
        <taxon>Eukaryota</taxon>
        <taxon>Metazoa</taxon>
        <taxon>Chordata</taxon>
        <taxon>Tunicata</taxon>
        <taxon>Ascidiacea</taxon>
        <taxon>Phlebobranchia</taxon>
        <taxon>Cionidae</taxon>
        <taxon>Ciona</taxon>
    </lineage>
</organism>
<proteinExistence type="predicted"/>
<keyword evidence="3" id="KW-1185">Reference proteome</keyword>
<dbReference type="Pfam" id="PF25556">
    <property type="entry name" value="SET_TTL"/>
    <property type="match status" value="2"/>
</dbReference>
<sequence>MSGDSSEKLSFEQFCDIYKEVLASNGVTPHLFRALHRKLEHEIFDAGEYFSLTTDDESDGNSKLKAVLINEDGLEVSDSNGIFLIDHAWTFQPREARSQLCNAPGGTPKTWVVGTFLSVKDYKFWYSTDYPNNNSIYTLTPKQTFQRKNRAGSPIQRLHTTSQIRMAELMGYSVHGEVFNPDDDIVNDVLTEMWKYIHTYSSHCSSVPPNEAEEKVPIWYLMDEFGSRIRHSDEPTVKIVPFHYQPTGTTYSLMWLTQDMEYADELTYDFAFDERDPILRKCKLLPWVGADFSDVSTHTNVLPDKSYDVRYTNETLPTGNQIPGKKEGKLKIFTEYHRQYLTDVKNFEIVENREEADVIYPATSIRDYKYFSEERPDVLLGMFPCEQIILCKDFFADIAKRAGKDGKCNLVSWWVPPWHPVSFNLHSEFPQFISYFKQRENEGLDMNVWICRPWNLARGLEIQVTNNLNEIIRLRETPIPKVVSKYIEHPVLFHRDDINVKVKFDLRFNVLLTSVEPMKLYVCKVFLLRFANKEFALNNFDDYQQHYTVMNYVEGGTKLKQINYDQFIPMFEDQNPDFKWEDVERNIHRCIKEFFISATSRPAPYGIGHNQQSRAMYGIDAMLEWRDDPQTGAHVMQPVLLECNFMPENSRSCKHFPNFLNDVFRFLFRGDDVADCNVVDVTDV</sequence>
<reference evidence="2" key="2">
    <citation type="submission" date="2025-08" db="UniProtKB">
        <authorList>
            <consortium name="Ensembl"/>
        </authorList>
    </citation>
    <scope>IDENTIFICATION</scope>
</reference>
<dbReference type="FunCoup" id="F6SYW5">
    <property type="interactions" value="621"/>
</dbReference>
<dbReference type="PROSITE" id="PS51221">
    <property type="entry name" value="TTL"/>
    <property type="match status" value="1"/>
</dbReference>
<dbReference type="AlphaFoldDB" id="F6SYW5"/>
<dbReference type="STRING" id="7719.ENSCINP00000002350"/>
<dbReference type="PANTHER" id="PTHR46088:SF1">
    <property type="entry name" value="TUBULIN--TYROSINE LIGASE-LIKE PROTEIN 12"/>
    <property type="match status" value="1"/>
</dbReference>
<dbReference type="Proteomes" id="UP000008144">
    <property type="component" value="Unassembled WGS sequence"/>
</dbReference>
<name>F6SYW5_CIOIN</name>
<dbReference type="GO" id="GO:0005737">
    <property type="term" value="C:cytoplasm"/>
    <property type="evidence" value="ECO:0000318"/>
    <property type="project" value="GO_Central"/>
</dbReference>
<dbReference type="Pfam" id="PF03133">
    <property type="entry name" value="TTL"/>
    <property type="match status" value="1"/>
</dbReference>
<dbReference type="InterPro" id="IPR057954">
    <property type="entry name" value="SET_TTL12"/>
</dbReference>
<evidence type="ECO:0000259" key="1">
    <source>
        <dbReference type="Pfam" id="PF25556"/>
    </source>
</evidence>
<dbReference type="InterPro" id="IPR027749">
    <property type="entry name" value="TTLL12"/>
</dbReference>
<dbReference type="Ensembl" id="ENSCINT00000002350.3">
    <property type="protein sequence ID" value="ENSCINP00000002350.3"/>
    <property type="gene ID" value="ENSCING00000001209.3"/>
</dbReference>
<feature type="domain" description="Tubulin--tyrosine ligase-like protein 12 SET-like" evidence="1">
    <location>
        <begin position="61"/>
        <end position="106"/>
    </location>
</feature>
<evidence type="ECO:0000313" key="2">
    <source>
        <dbReference type="Ensembl" id="ENSCINP00000002350.3"/>
    </source>
</evidence>
<dbReference type="Gene3D" id="3.30.470.20">
    <property type="entry name" value="ATP-grasp fold, B domain"/>
    <property type="match status" value="1"/>
</dbReference>
<reference evidence="2" key="3">
    <citation type="submission" date="2025-09" db="UniProtKB">
        <authorList>
            <consortium name="Ensembl"/>
        </authorList>
    </citation>
    <scope>IDENTIFICATION</scope>
</reference>
<reference evidence="3" key="1">
    <citation type="journal article" date="2002" name="Science">
        <title>The draft genome of Ciona intestinalis: insights into chordate and vertebrate origins.</title>
        <authorList>
            <person name="Dehal P."/>
            <person name="Satou Y."/>
            <person name="Campbell R.K."/>
            <person name="Chapman J."/>
            <person name="Degnan B."/>
            <person name="De Tomaso A."/>
            <person name="Davidson B."/>
            <person name="Di Gregorio A."/>
            <person name="Gelpke M."/>
            <person name="Goodstein D.M."/>
            <person name="Harafuji N."/>
            <person name="Hastings K.E."/>
            <person name="Ho I."/>
            <person name="Hotta K."/>
            <person name="Huang W."/>
            <person name="Kawashima T."/>
            <person name="Lemaire P."/>
            <person name="Martinez D."/>
            <person name="Meinertzhagen I.A."/>
            <person name="Necula S."/>
            <person name="Nonaka M."/>
            <person name="Putnam N."/>
            <person name="Rash S."/>
            <person name="Saiga H."/>
            <person name="Satake M."/>
            <person name="Terry A."/>
            <person name="Yamada L."/>
            <person name="Wang H.G."/>
            <person name="Awazu S."/>
            <person name="Azumi K."/>
            <person name="Boore J."/>
            <person name="Branno M."/>
            <person name="Chin-Bow S."/>
            <person name="DeSantis R."/>
            <person name="Doyle S."/>
            <person name="Francino P."/>
            <person name="Keys D.N."/>
            <person name="Haga S."/>
            <person name="Hayashi H."/>
            <person name="Hino K."/>
            <person name="Imai K.S."/>
            <person name="Inaba K."/>
            <person name="Kano S."/>
            <person name="Kobayashi K."/>
            <person name="Kobayashi M."/>
            <person name="Lee B.I."/>
            <person name="Makabe K.W."/>
            <person name="Manohar C."/>
            <person name="Matassi G."/>
            <person name="Medina M."/>
            <person name="Mochizuki Y."/>
            <person name="Mount S."/>
            <person name="Morishita T."/>
            <person name="Miura S."/>
            <person name="Nakayama A."/>
            <person name="Nishizaka S."/>
            <person name="Nomoto H."/>
            <person name="Ohta F."/>
            <person name="Oishi K."/>
            <person name="Rigoutsos I."/>
            <person name="Sano M."/>
            <person name="Sasaki A."/>
            <person name="Sasakura Y."/>
            <person name="Shoguchi E."/>
            <person name="Shin-i T."/>
            <person name="Spagnuolo A."/>
            <person name="Stainier D."/>
            <person name="Suzuki M.M."/>
            <person name="Tassy O."/>
            <person name="Takatori N."/>
            <person name="Tokuoka M."/>
            <person name="Yagi K."/>
            <person name="Yoshizaki F."/>
            <person name="Wada S."/>
            <person name="Zhang C."/>
            <person name="Hyatt P.D."/>
            <person name="Larimer F."/>
            <person name="Detter C."/>
            <person name="Doggett N."/>
            <person name="Glavina T."/>
            <person name="Hawkins T."/>
            <person name="Richardson P."/>
            <person name="Lucas S."/>
            <person name="Kohara Y."/>
            <person name="Levine M."/>
            <person name="Satoh N."/>
            <person name="Rokhsar D.S."/>
        </authorList>
    </citation>
    <scope>NUCLEOTIDE SEQUENCE [LARGE SCALE GENOMIC DNA]</scope>
</reference>
<dbReference type="InParanoid" id="F6SYW5"/>
<dbReference type="GeneTree" id="ENSGT00390000006760"/>